<accession>A0ABV9BUC2</accession>
<name>A0ABV9BUC2_9ACTN</name>
<keyword evidence="2" id="KW-0378">Hydrolase</keyword>
<organism evidence="2 3">
    <name type="scientific">Streptomyces ehimensis</name>
    <dbReference type="NCBI Taxonomy" id="68195"/>
    <lineage>
        <taxon>Bacteria</taxon>
        <taxon>Bacillati</taxon>
        <taxon>Actinomycetota</taxon>
        <taxon>Actinomycetes</taxon>
        <taxon>Kitasatosporales</taxon>
        <taxon>Streptomycetaceae</taxon>
        <taxon>Streptomyces</taxon>
    </lineage>
</organism>
<dbReference type="Pfam" id="PF05685">
    <property type="entry name" value="Uma2"/>
    <property type="match status" value="1"/>
</dbReference>
<gene>
    <name evidence="2" type="ORF">ACFPEN_32490</name>
</gene>
<dbReference type="SUPFAM" id="SSF52980">
    <property type="entry name" value="Restriction endonuclease-like"/>
    <property type="match status" value="1"/>
</dbReference>
<reference evidence="3" key="1">
    <citation type="journal article" date="2019" name="Int. J. Syst. Evol. Microbiol.">
        <title>The Global Catalogue of Microorganisms (GCM) 10K type strain sequencing project: providing services to taxonomists for standard genome sequencing and annotation.</title>
        <authorList>
            <consortium name="The Broad Institute Genomics Platform"/>
            <consortium name="The Broad Institute Genome Sequencing Center for Infectious Disease"/>
            <person name="Wu L."/>
            <person name="Ma J."/>
        </authorList>
    </citation>
    <scope>NUCLEOTIDE SEQUENCE [LARGE SCALE GENOMIC DNA]</scope>
    <source>
        <strain evidence="3">CECT 8064</strain>
    </source>
</reference>
<dbReference type="PANTHER" id="PTHR35400:SF3">
    <property type="entry name" value="SLL1072 PROTEIN"/>
    <property type="match status" value="1"/>
</dbReference>
<dbReference type="GO" id="GO:0004519">
    <property type="term" value="F:endonuclease activity"/>
    <property type="evidence" value="ECO:0007669"/>
    <property type="project" value="UniProtKB-KW"/>
</dbReference>
<evidence type="ECO:0000313" key="3">
    <source>
        <dbReference type="Proteomes" id="UP001595990"/>
    </source>
</evidence>
<keyword evidence="3" id="KW-1185">Reference proteome</keyword>
<evidence type="ECO:0000259" key="1">
    <source>
        <dbReference type="Pfam" id="PF05685"/>
    </source>
</evidence>
<dbReference type="Gene3D" id="3.90.1570.10">
    <property type="entry name" value="tt1808, chain A"/>
    <property type="match status" value="1"/>
</dbReference>
<dbReference type="Proteomes" id="UP001595990">
    <property type="component" value="Unassembled WGS sequence"/>
</dbReference>
<keyword evidence="2" id="KW-0540">Nuclease</keyword>
<dbReference type="PANTHER" id="PTHR35400">
    <property type="entry name" value="SLR1083 PROTEIN"/>
    <property type="match status" value="1"/>
</dbReference>
<dbReference type="CDD" id="cd06260">
    <property type="entry name" value="DUF820-like"/>
    <property type="match status" value="1"/>
</dbReference>
<dbReference type="InterPro" id="IPR011335">
    <property type="entry name" value="Restrct_endonuc-II-like"/>
</dbReference>
<comment type="caution">
    <text evidence="2">The sequence shown here is derived from an EMBL/GenBank/DDBJ whole genome shotgun (WGS) entry which is preliminary data.</text>
</comment>
<dbReference type="RefSeq" id="WP_411952347.1">
    <property type="nucleotide sequence ID" value="NZ_JBHSFS010000022.1"/>
</dbReference>
<dbReference type="InterPro" id="IPR008538">
    <property type="entry name" value="Uma2"/>
</dbReference>
<keyword evidence="2" id="KW-0255">Endonuclease</keyword>
<proteinExistence type="predicted"/>
<protein>
    <submittedName>
        <fullName evidence="2">Uma2 family endonuclease</fullName>
    </submittedName>
</protein>
<dbReference type="InterPro" id="IPR012296">
    <property type="entry name" value="Nuclease_put_TT1808"/>
</dbReference>
<feature type="domain" description="Putative restriction endonuclease" evidence="1">
    <location>
        <begin position="27"/>
        <end position="162"/>
    </location>
</feature>
<sequence>MTERTVYEHLRKYAAELVPAEGVGYPEISHGQIVMMMSPVKRHELAARRLRRQLDDQVGRTNPGYIAETGPQVESVPLGIMRRPDLVVIPEASLEEEGENVDASEVLLVAEIVSRTNPENDYVGKMRDYPAMKIPHYLIIDPRTGTCHHHARPVGCGDQARYDKSRDYDFGEVITIGEWTVDSGEFLRYGASSS</sequence>
<dbReference type="EMBL" id="JBHSFS010000022">
    <property type="protein sequence ID" value="MFC4517617.1"/>
    <property type="molecule type" value="Genomic_DNA"/>
</dbReference>
<evidence type="ECO:0000313" key="2">
    <source>
        <dbReference type="EMBL" id="MFC4517617.1"/>
    </source>
</evidence>